<protein>
    <submittedName>
        <fullName evidence="2">HA2 domain-containing protein</fullName>
    </submittedName>
</protein>
<dbReference type="AlphaFoldDB" id="A0A183BFI2"/>
<evidence type="ECO:0000313" key="2">
    <source>
        <dbReference type="WBParaSite" id="ECPE_0001801301-mRNA-1"/>
    </source>
</evidence>
<sequence>LNSPALLKVISETGLTRRLVSQAHHSSSIVPVLTRLREMIDQPSDLSAMMLVLGIVLLSKYAIIQASRTAVDAGRRKVN</sequence>
<feature type="transmembrane region" description="Helical" evidence="1">
    <location>
        <begin position="46"/>
        <end position="67"/>
    </location>
</feature>
<dbReference type="WBParaSite" id="ECPE_0001801301-mRNA-1">
    <property type="protein sequence ID" value="ECPE_0001801301-mRNA-1"/>
    <property type="gene ID" value="ECPE_0001801301"/>
</dbReference>
<name>A0A183BFI2_9TREM</name>
<proteinExistence type="predicted"/>
<accession>A0A183BFI2</accession>
<keyword evidence="1" id="KW-0472">Membrane</keyword>
<keyword evidence="1" id="KW-0812">Transmembrane</keyword>
<reference evidence="2" key="1">
    <citation type="submission" date="2016-06" db="UniProtKB">
        <authorList>
            <consortium name="WormBaseParasite"/>
        </authorList>
    </citation>
    <scope>IDENTIFICATION</scope>
</reference>
<organism evidence="2">
    <name type="scientific">Echinostoma caproni</name>
    <dbReference type="NCBI Taxonomy" id="27848"/>
    <lineage>
        <taxon>Eukaryota</taxon>
        <taxon>Metazoa</taxon>
        <taxon>Spiralia</taxon>
        <taxon>Lophotrochozoa</taxon>
        <taxon>Platyhelminthes</taxon>
        <taxon>Trematoda</taxon>
        <taxon>Digenea</taxon>
        <taxon>Plagiorchiida</taxon>
        <taxon>Echinostomata</taxon>
        <taxon>Echinostomatoidea</taxon>
        <taxon>Echinostomatidae</taxon>
        <taxon>Echinostoma</taxon>
    </lineage>
</organism>
<evidence type="ECO:0000256" key="1">
    <source>
        <dbReference type="SAM" id="Phobius"/>
    </source>
</evidence>
<keyword evidence="1" id="KW-1133">Transmembrane helix</keyword>